<dbReference type="Proteomes" id="UP000030643">
    <property type="component" value="Unassembled WGS sequence"/>
</dbReference>
<organism evidence="2 3">
    <name type="scientific">Weissella oryzae (strain DSM 25784 / JCM 18191 / LMG 30913 / SG25)</name>
    <dbReference type="NCBI Taxonomy" id="1329250"/>
    <lineage>
        <taxon>Bacteria</taxon>
        <taxon>Bacillati</taxon>
        <taxon>Bacillota</taxon>
        <taxon>Bacilli</taxon>
        <taxon>Lactobacillales</taxon>
        <taxon>Lactobacillaceae</taxon>
        <taxon>Weissella</taxon>
    </lineage>
</organism>
<evidence type="ECO:0000256" key="1">
    <source>
        <dbReference type="SAM" id="Phobius"/>
    </source>
</evidence>
<dbReference type="NCBIfam" id="NF040686">
    <property type="entry name" value="TcpD_dom"/>
    <property type="match status" value="1"/>
</dbReference>
<keyword evidence="1" id="KW-1133">Transmembrane helix</keyword>
<feature type="transmembrane region" description="Helical" evidence="1">
    <location>
        <begin position="35"/>
        <end position="51"/>
    </location>
</feature>
<accession>A0A069D3G1</accession>
<dbReference type="EMBL" id="DF820503">
    <property type="protein sequence ID" value="GAK31926.1"/>
    <property type="molecule type" value="Genomic_DNA"/>
</dbReference>
<evidence type="ECO:0000313" key="2">
    <source>
        <dbReference type="EMBL" id="GAK31926.1"/>
    </source>
</evidence>
<name>A0A069D3G1_WEIOS</name>
<dbReference type="STRING" id="1329250.WOSG25_200080"/>
<sequence>MDLYSGLKPGLITIILLVAAWRVGVFYAKSETKSMWMAIGIAALVVFFVNGPQETMNSFNGIFRLVLNWISTLGG</sequence>
<proteinExistence type="predicted"/>
<keyword evidence="1" id="KW-0812">Transmembrane</keyword>
<dbReference type="eggNOG" id="ENOG5030CKG">
    <property type="taxonomic scope" value="Bacteria"/>
</dbReference>
<protein>
    <submittedName>
        <fullName evidence="2">Uncharacterized protein</fullName>
    </submittedName>
</protein>
<dbReference type="OrthoDB" id="2142362at2"/>
<gene>
    <name evidence="2" type="ORF">WOSG25_200080</name>
</gene>
<dbReference type="RefSeq" id="WP_027699836.1">
    <property type="nucleotide sequence ID" value="NZ_DF820503.1"/>
</dbReference>
<dbReference type="AlphaFoldDB" id="A0A069D3G1"/>
<dbReference type="InterPro" id="IPR049746">
    <property type="entry name" value="TcpD-like_C"/>
</dbReference>
<feature type="transmembrane region" description="Helical" evidence="1">
    <location>
        <begin position="6"/>
        <end position="28"/>
    </location>
</feature>
<reference evidence="3" key="1">
    <citation type="journal article" date="2014" name="Genome Announc.">
        <title>Draft genome sequence of Weissella oryzae SG25T, isolated from fermented rice grains.</title>
        <authorList>
            <person name="Tanizawa Y."/>
            <person name="Fujisawa T."/>
            <person name="Mochizuki T."/>
            <person name="Kaminuma E."/>
            <person name="Suzuki Y."/>
            <person name="Nakamura Y."/>
            <person name="Tohno M."/>
        </authorList>
    </citation>
    <scope>NUCLEOTIDE SEQUENCE [LARGE SCALE GENOMIC DNA]</scope>
    <source>
        <strain evidence="3">DSM 25784 / JCM 18191 / LMG 30913 / SG25</strain>
    </source>
</reference>
<keyword evidence="1" id="KW-0472">Membrane</keyword>
<evidence type="ECO:0000313" key="3">
    <source>
        <dbReference type="Proteomes" id="UP000030643"/>
    </source>
</evidence>
<keyword evidence="3" id="KW-1185">Reference proteome</keyword>